<comment type="caution">
    <text evidence="1">The sequence shown here is derived from an EMBL/GenBank/DDBJ whole genome shotgun (WGS) entry which is preliminary data.</text>
</comment>
<dbReference type="EMBL" id="MJBS01000106">
    <property type="protein sequence ID" value="OHE94128.1"/>
    <property type="molecule type" value="Genomic_DNA"/>
</dbReference>
<organism evidence="1 2">
    <name type="scientific">Colletotrichum orchidophilum</name>
    <dbReference type="NCBI Taxonomy" id="1209926"/>
    <lineage>
        <taxon>Eukaryota</taxon>
        <taxon>Fungi</taxon>
        <taxon>Dikarya</taxon>
        <taxon>Ascomycota</taxon>
        <taxon>Pezizomycotina</taxon>
        <taxon>Sordariomycetes</taxon>
        <taxon>Hypocreomycetidae</taxon>
        <taxon>Glomerellales</taxon>
        <taxon>Glomerellaceae</taxon>
        <taxon>Colletotrichum</taxon>
    </lineage>
</organism>
<dbReference type="AlphaFoldDB" id="A0A1G4AY86"/>
<dbReference type="RefSeq" id="XP_022471291.1">
    <property type="nucleotide sequence ID" value="XM_022622212.1"/>
</dbReference>
<dbReference type="OrthoDB" id="10541182at2759"/>
<evidence type="ECO:0000313" key="2">
    <source>
        <dbReference type="Proteomes" id="UP000176998"/>
    </source>
</evidence>
<proteinExistence type="predicted"/>
<keyword evidence="2" id="KW-1185">Reference proteome</keyword>
<reference evidence="1 2" key="1">
    <citation type="submission" date="2016-09" db="EMBL/GenBank/DDBJ databases">
        <authorList>
            <person name="Capua I."/>
            <person name="De Benedictis P."/>
            <person name="Joannis T."/>
            <person name="Lombin L.H."/>
            <person name="Cattoli G."/>
        </authorList>
    </citation>
    <scope>NUCLEOTIDE SEQUENCE [LARGE SCALE GENOMIC DNA]</scope>
    <source>
        <strain evidence="1 2">IMI 309357</strain>
    </source>
</reference>
<protein>
    <submittedName>
        <fullName evidence="1">Uncharacterized protein</fullName>
    </submittedName>
</protein>
<evidence type="ECO:0000313" key="1">
    <source>
        <dbReference type="EMBL" id="OHE94128.1"/>
    </source>
</evidence>
<gene>
    <name evidence="1" type="ORF">CORC01_10585</name>
</gene>
<sequence length="131" mass="14621">MVFRRVGPAYHAGSTTNQHSDAEAESVVTCGDRSAEDTAEADYIRRRAQFHLASCRPGLRTAEVIGDKWGLSFATHQLTVYPYLAPCLEFLAPEKLHLAQEVGRQDPNTWLKASVPSTWKRRGLGNLRPRS</sequence>
<dbReference type="GeneID" id="34563722"/>
<accession>A0A1G4AY86</accession>
<dbReference type="Proteomes" id="UP000176998">
    <property type="component" value="Unassembled WGS sequence"/>
</dbReference>
<name>A0A1G4AY86_9PEZI</name>